<proteinExistence type="predicted"/>
<protein>
    <submittedName>
        <fullName evidence="1">Uncharacterized protein</fullName>
    </submittedName>
</protein>
<evidence type="ECO:0000313" key="2">
    <source>
        <dbReference type="Proteomes" id="UP000178783"/>
    </source>
</evidence>
<dbReference type="AlphaFoldDB" id="A0A1F5SDD7"/>
<gene>
    <name evidence="1" type="ORF">A3H66_02040</name>
</gene>
<dbReference type="Proteomes" id="UP000178783">
    <property type="component" value="Unassembled WGS sequence"/>
</dbReference>
<dbReference type="EMBL" id="MFFW01000028">
    <property type="protein sequence ID" value="OGF24291.1"/>
    <property type="molecule type" value="Genomic_DNA"/>
</dbReference>
<evidence type="ECO:0000313" key="1">
    <source>
        <dbReference type="EMBL" id="OGF24291.1"/>
    </source>
</evidence>
<reference evidence="1 2" key="1">
    <citation type="journal article" date="2016" name="Nat. Commun.">
        <title>Thousands of microbial genomes shed light on interconnected biogeochemical processes in an aquifer system.</title>
        <authorList>
            <person name="Anantharaman K."/>
            <person name="Brown C.T."/>
            <person name="Hug L.A."/>
            <person name="Sharon I."/>
            <person name="Castelle C.J."/>
            <person name="Probst A.J."/>
            <person name="Thomas B.C."/>
            <person name="Singh A."/>
            <person name="Wilkins M.J."/>
            <person name="Karaoz U."/>
            <person name="Brodie E.L."/>
            <person name="Williams K.H."/>
            <person name="Hubbard S.S."/>
            <person name="Banfield J.F."/>
        </authorList>
    </citation>
    <scope>NUCLEOTIDE SEQUENCE [LARGE SCALE GENOMIC DNA]</scope>
</reference>
<sequence>MAQHKDLALYEYAKDFLDVNTMPLLDSRKPQLIKIIRDLLTVKLGEEVASGVAGQLGRLPLISTADHHSIIQHPLFVNANIISAIPLVEKPELELNYLVVLSFASVSVNNTSGYARGIIFHSQPEAEGRVYRLPILPDKMKMGTVYGMHAYSRLEVERLLKRIRSQAYRGFVSPAVAESLEKIN</sequence>
<accession>A0A1F5SDD7</accession>
<comment type="caution">
    <text evidence="1">The sequence shown here is derived from an EMBL/GenBank/DDBJ whole genome shotgun (WGS) entry which is preliminary data.</text>
</comment>
<organism evidence="1 2">
    <name type="scientific">Candidatus Falkowbacteria bacterium RIFCSPLOWO2_02_FULL_45_21</name>
    <dbReference type="NCBI Taxonomy" id="1797989"/>
    <lineage>
        <taxon>Bacteria</taxon>
        <taxon>Candidatus Falkowiibacteriota</taxon>
    </lineage>
</organism>
<name>A0A1F5SDD7_9BACT</name>